<evidence type="ECO:0000259" key="1">
    <source>
        <dbReference type="Pfam" id="PF18922"/>
    </source>
</evidence>
<proteinExistence type="predicted"/>
<organism evidence="2 3">
    <name type="scientific">Candidatus Eisenbergiella merdigallinarum</name>
    <dbReference type="NCBI Taxonomy" id="2838552"/>
    <lineage>
        <taxon>Bacteria</taxon>
        <taxon>Bacillati</taxon>
        <taxon>Bacillota</taxon>
        <taxon>Clostridia</taxon>
        <taxon>Lachnospirales</taxon>
        <taxon>Lachnospiraceae</taxon>
        <taxon>Eisenbergiella</taxon>
    </lineage>
</organism>
<dbReference type="Pfam" id="PF18922">
    <property type="entry name" value="DUF5672"/>
    <property type="match status" value="1"/>
</dbReference>
<sequence length="225" mass="26088">MEWKDGRLQLPQVTLAAMTSVNVRQTVKAMEYSMRGIDFGDCVLITHRKPLFLPKTIRYAHTSKLKNIDSFNYKMLYELGDYLHTDFVMIVHADGFVVHPEQWRDEFLDYDYIGSPWPLPKDDFSYRDRDGNICRVGNSVGIRSRRLVNFPKEADLPFEADHGYFNEDGFLCVKNRHLVEAAGMRIAPLEVAKYFAHESMIPEIRGITPFAFHKWAGTNAGYPRF</sequence>
<dbReference type="EMBL" id="DWXE01000022">
    <property type="protein sequence ID" value="HJB91115.1"/>
    <property type="molecule type" value="Genomic_DNA"/>
</dbReference>
<name>A0A9D2SCM7_9FIRM</name>
<feature type="domain" description="DUF5672" evidence="1">
    <location>
        <begin position="74"/>
        <end position="213"/>
    </location>
</feature>
<gene>
    <name evidence="2" type="ORF">H9763_06555</name>
</gene>
<protein>
    <recommendedName>
        <fullName evidence="1">DUF5672 domain-containing protein</fullName>
    </recommendedName>
</protein>
<evidence type="ECO:0000313" key="2">
    <source>
        <dbReference type="EMBL" id="HJB91115.1"/>
    </source>
</evidence>
<dbReference type="AlphaFoldDB" id="A0A9D2SCM7"/>
<reference evidence="2" key="1">
    <citation type="journal article" date="2021" name="PeerJ">
        <title>Extensive microbial diversity within the chicken gut microbiome revealed by metagenomics and culture.</title>
        <authorList>
            <person name="Gilroy R."/>
            <person name="Ravi A."/>
            <person name="Getino M."/>
            <person name="Pursley I."/>
            <person name="Horton D.L."/>
            <person name="Alikhan N.F."/>
            <person name="Baker D."/>
            <person name="Gharbi K."/>
            <person name="Hall N."/>
            <person name="Watson M."/>
            <person name="Adriaenssens E.M."/>
            <person name="Foster-Nyarko E."/>
            <person name="Jarju S."/>
            <person name="Secka A."/>
            <person name="Antonio M."/>
            <person name="Oren A."/>
            <person name="Chaudhuri R.R."/>
            <person name="La Ragione R."/>
            <person name="Hildebrand F."/>
            <person name="Pallen M.J."/>
        </authorList>
    </citation>
    <scope>NUCLEOTIDE SEQUENCE</scope>
    <source>
        <strain evidence="2">USAMLcec3-2134</strain>
    </source>
</reference>
<evidence type="ECO:0000313" key="3">
    <source>
        <dbReference type="Proteomes" id="UP000886883"/>
    </source>
</evidence>
<reference evidence="2" key="2">
    <citation type="submission" date="2021-04" db="EMBL/GenBank/DDBJ databases">
        <authorList>
            <person name="Gilroy R."/>
        </authorList>
    </citation>
    <scope>NUCLEOTIDE SEQUENCE</scope>
    <source>
        <strain evidence="2">USAMLcec3-2134</strain>
    </source>
</reference>
<dbReference type="Proteomes" id="UP000886883">
    <property type="component" value="Unassembled WGS sequence"/>
</dbReference>
<dbReference type="InterPro" id="IPR043729">
    <property type="entry name" value="DUF5672"/>
</dbReference>
<comment type="caution">
    <text evidence="2">The sequence shown here is derived from an EMBL/GenBank/DDBJ whole genome shotgun (WGS) entry which is preliminary data.</text>
</comment>
<accession>A0A9D2SCM7</accession>